<dbReference type="GO" id="GO:0005576">
    <property type="term" value="C:extracellular region"/>
    <property type="evidence" value="ECO:0007669"/>
    <property type="project" value="UniProtKB-SubCell"/>
</dbReference>
<dbReference type="GO" id="GO:0042742">
    <property type="term" value="P:defense response to bacterium"/>
    <property type="evidence" value="ECO:0007669"/>
    <property type="project" value="UniProtKB-KW"/>
</dbReference>
<keyword evidence="7" id="KW-0732">Signal</keyword>
<sequence>MKCMALFLTLTMVVLMAQPGECFFGMLIKGIGSAIHGAKPQRGPIPDWPDRNAEAPQGHRSLRWTRLRAPRFGGPSPTSGDLTGPGGPAATRNVTSTEVQLCT</sequence>
<name>A0A3Q2DHP9_CYPVA</name>
<dbReference type="GeneTree" id="ENSGT01150000289949"/>
<dbReference type="Pfam" id="PF08107">
    <property type="entry name" value="Antimicrobial12"/>
    <property type="match status" value="1"/>
</dbReference>
<comment type="similarity">
    <text evidence="2">Belongs to the pleurocidin family.</text>
</comment>
<evidence type="ECO:0000256" key="5">
    <source>
        <dbReference type="ARBA" id="ARBA00023022"/>
    </source>
</evidence>
<comment type="subcellular location">
    <subcellularLocation>
        <location evidence="1">Secreted</location>
    </subcellularLocation>
</comment>
<evidence type="ECO:0000256" key="2">
    <source>
        <dbReference type="ARBA" id="ARBA00007419"/>
    </source>
</evidence>
<feature type="chain" id="PRO_5018712405" evidence="7">
    <location>
        <begin position="23"/>
        <end position="103"/>
    </location>
</feature>
<dbReference type="Proteomes" id="UP000265020">
    <property type="component" value="Unassembled WGS sequence"/>
</dbReference>
<evidence type="ECO:0000256" key="1">
    <source>
        <dbReference type="ARBA" id="ARBA00004613"/>
    </source>
</evidence>
<keyword evidence="3" id="KW-0964">Secreted</keyword>
<evidence type="ECO:0000256" key="6">
    <source>
        <dbReference type="SAM" id="MobiDB-lite"/>
    </source>
</evidence>
<keyword evidence="9" id="KW-1185">Reference proteome</keyword>
<evidence type="ECO:0000256" key="3">
    <source>
        <dbReference type="ARBA" id="ARBA00022525"/>
    </source>
</evidence>
<reference evidence="8" key="1">
    <citation type="submission" date="2025-08" db="UniProtKB">
        <authorList>
            <consortium name="Ensembl"/>
        </authorList>
    </citation>
    <scope>IDENTIFICATION</scope>
</reference>
<dbReference type="InterPro" id="IPR012515">
    <property type="entry name" value="Antimicrobial12"/>
</dbReference>
<feature type="region of interest" description="Disordered" evidence="6">
    <location>
        <begin position="38"/>
        <end position="103"/>
    </location>
</feature>
<evidence type="ECO:0000313" key="9">
    <source>
        <dbReference type="Proteomes" id="UP000265020"/>
    </source>
</evidence>
<feature type="signal peptide" evidence="7">
    <location>
        <begin position="1"/>
        <end position="22"/>
    </location>
</feature>
<feature type="compositionally biased region" description="Basic residues" evidence="6">
    <location>
        <begin position="60"/>
        <end position="69"/>
    </location>
</feature>
<keyword evidence="4" id="KW-0929">Antimicrobial</keyword>
<reference evidence="8" key="2">
    <citation type="submission" date="2025-09" db="UniProtKB">
        <authorList>
            <consortium name="Ensembl"/>
        </authorList>
    </citation>
    <scope>IDENTIFICATION</scope>
</reference>
<evidence type="ECO:0000313" key="8">
    <source>
        <dbReference type="Ensembl" id="ENSCVAP00000018657.1"/>
    </source>
</evidence>
<dbReference type="AlphaFoldDB" id="A0A3Q2DHP9"/>
<evidence type="ECO:0000256" key="7">
    <source>
        <dbReference type="SAM" id="SignalP"/>
    </source>
</evidence>
<accession>A0A3Q2DHP9</accession>
<feature type="compositionally biased region" description="Polar residues" evidence="6">
    <location>
        <begin position="92"/>
        <end position="103"/>
    </location>
</feature>
<organism evidence="8 9">
    <name type="scientific">Cyprinodon variegatus</name>
    <name type="common">Sheepshead minnow</name>
    <dbReference type="NCBI Taxonomy" id="28743"/>
    <lineage>
        <taxon>Eukaryota</taxon>
        <taxon>Metazoa</taxon>
        <taxon>Chordata</taxon>
        <taxon>Craniata</taxon>
        <taxon>Vertebrata</taxon>
        <taxon>Euteleostomi</taxon>
        <taxon>Actinopterygii</taxon>
        <taxon>Neopterygii</taxon>
        <taxon>Teleostei</taxon>
        <taxon>Neoteleostei</taxon>
        <taxon>Acanthomorphata</taxon>
        <taxon>Ovalentaria</taxon>
        <taxon>Atherinomorphae</taxon>
        <taxon>Cyprinodontiformes</taxon>
        <taxon>Cyprinodontidae</taxon>
        <taxon>Cyprinodon</taxon>
    </lineage>
</organism>
<proteinExistence type="inferred from homology"/>
<dbReference type="Ensembl" id="ENSCVAT00000032812.1">
    <property type="protein sequence ID" value="ENSCVAP00000018657.1"/>
    <property type="gene ID" value="ENSCVAG00000021942.1"/>
</dbReference>
<evidence type="ECO:0000256" key="4">
    <source>
        <dbReference type="ARBA" id="ARBA00022529"/>
    </source>
</evidence>
<protein>
    <submittedName>
        <fullName evidence="8">Uncharacterized protein</fullName>
    </submittedName>
</protein>
<keyword evidence="5" id="KW-0044">Antibiotic</keyword>